<reference evidence="1 2" key="1">
    <citation type="journal article" date="2024" name="BMC Genomics">
        <title>De novo assembly and annotation of Popillia japonica's genome with initial clues to its potential as an invasive pest.</title>
        <authorList>
            <person name="Cucini C."/>
            <person name="Boschi S."/>
            <person name="Funari R."/>
            <person name="Cardaioli E."/>
            <person name="Iannotti N."/>
            <person name="Marturano G."/>
            <person name="Paoli F."/>
            <person name="Bruttini M."/>
            <person name="Carapelli A."/>
            <person name="Frati F."/>
            <person name="Nardi F."/>
        </authorList>
    </citation>
    <scope>NUCLEOTIDE SEQUENCE [LARGE SCALE GENOMIC DNA]</scope>
    <source>
        <strain evidence="1">DMR45628</strain>
    </source>
</reference>
<dbReference type="GO" id="GO:0003676">
    <property type="term" value="F:nucleic acid binding"/>
    <property type="evidence" value="ECO:0007669"/>
    <property type="project" value="InterPro"/>
</dbReference>
<dbReference type="EMBL" id="JASPKY010000168">
    <property type="protein sequence ID" value="KAK9728661.1"/>
    <property type="molecule type" value="Genomic_DNA"/>
</dbReference>
<protein>
    <submittedName>
        <fullName evidence="1">Uncharacterized protein</fullName>
    </submittedName>
</protein>
<dbReference type="Gene3D" id="3.30.420.10">
    <property type="entry name" value="Ribonuclease H-like superfamily/Ribonuclease H"/>
    <property type="match status" value="1"/>
</dbReference>
<evidence type="ECO:0000313" key="1">
    <source>
        <dbReference type="EMBL" id="KAK9728661.1"/>
    </source>
</evidence>
<dbReference type="AlphaFoldDB" id="A0AAW1L482"/>
<evidence type="ECO:0000313" key="2">
    <source>
        <dbReference type="Proteomes" id="UP001458880"/>
    </source>
</evidence>
<dbReference type="PANTHER" id="PTHR47326">
    <property type="entry name" value="TRANSPOSABLE ELEMENT TC3 TRANSPOSASE-LIKE PROTEIN"/>
    <property type="match status" value="1"/>
</dbReference>
<sequence>MAATKVEKAYCVLELAKTNSVTVVTLFLYKMELRLTGTYGPENIWMRRWIGLTGTYGPENIWMRRWIGRASEENVVLKPWAPRSPDLTPCDYFFWGYVNGKVFISPLVDIEHELK</sequence>
<comment type="caution">
    <text evidence="1">The sequence shown here is derived from an EMBL/GenBank/DDBJ whole genome shotgun (WGS) entry which is preliminary data.</text>
</comment>
<gene>
    <name evidence="1" type="ORF">QE152_g17090</name>
</gene>
<proteinExistence type="predicted"/>
<dbReference type="InterPro" id="IPR036397">
    <property type="entry name" value="RNaseH_sf"/>
</dbReference>
<name>A0AAW1L482_POPJA</name>
<keyword evidence="2" id="KW-1185">Reference proteome</keyword>
<dbReference type="Proteomes" id="UP001458880">
    <property type="component" value="Unassembled WGS sequence"/>
</dbReference>
<accession>A0AAW1L482</accession>
<dbReference type="PANTHER" id="PTHR47326:SF1">
    <property type="entry name" value="HTH PSQ-TYPE DOMAIN-CONTAINING PROTEIN"/>
    <property type="match status" value="1"/>
</dbReference>
<organism evidence="1 2">
    <name type="scientific">Popillia japonica</name>
    <name type="common">Japanese beetle</name>
    <dbReference type="NCBI Taxonomy" id="7064"/>
    <lineage>
        <taxon>Eukaryota</taxon>
        <taxon>Metazoa</taxon>
        <taxon>Ecdysozoa</taxon>
        <taxon>Arthropoda</taxon>
        <taxon>Hexapoda</taxon>
        <taxon>Insecta</taxon>
        <taxon>Pterygota</taxon>
        <taxon>Neoptera</taxon>
        <taxon>Endopterygota</taxon>
        <taxon>Coleoptera</taxon>
        <taxon>Polyphaga</taxon>
        <taxon>Scarabaeiformia</taxon>
        <taxon>Scarabaeidae</taxon>
        <taxon>Rutelinae</taxon>
        <taxon>Popillia</taxon>
    </lineage>
</organism>